<dbReference type="Proteomes" id="UP000265618">
    <property type="component" value="Unassembled WGS sequence"/>
</dbReference>
<dbReference type="SUPFAM" id="SSF75011">
    <property type="entry name" value="3-carboxy-cis,cis-mucoante lactonizing enzyme"/>
    <property type="match status" value="1"/>
</dbReference>
<accession>A0A9K3D542</accession>
<reference evidence="1 2" key="1">
    <citation type="journal article" date="2018" name="PLoS ONE">
        <title>The draft genome of Kipferlia bialata reveals reductive genome evolution in fornicate parasites.</title>
        <authorList>
            <person name="Tanifuji G."/>
            <person name="Takabayashi S."/>
            <person name="Kume K."/>
            <person name="Takagi M."/>
            <person name="Nakayama T."/>
            <person name="Kamikawa R."/>
            <person name="Inagaki Y."/>
            <person name="Hashimoto T."/>
        </authorList>
    </citation>
    <scope>NUCLEOTIDE SEQUENCE [LARGE SCALE GENOMIC DNA]</scope>
    <source>
        <strain evidence="1">NY0173</strain>
    </source>
</reference>
<gene>
    <name evidence="1" type="ORF">KIPB_011678</name>
</gene>
<dbReference type="AlphaFoldDB" id="A0A9K3D542"/>
<evidence type="ECO:0000313" key="2">
    <source>
        <dbReference type="Proteomes" id="UP000265618"/>
    </source>
</evidence>
<comment type="caution">
    <text evidence="1">The sequence shown here is derived from an EMBL/GenBank/DDBJ whole genome shotgun (WGS) entry which is preliminary data.</text>
</comment>
<dbReference type="PANTHER" id="PTHR36220:SF1">
    <property type="entry name" value="GAMMA TUBULIN COMPLEX COMPONENT C-TERMINAL DOMAIN-CONTAINING PROTEIN"/>
    <property type="match status" value="1"/>
</dbReference>
<organism evidence="1 2">
    <name type="scientific">Kipferlia bialata</name>
    <dbReference type="NCBI Taxonomy" id="797122"/>
    <lineage>
        <taxon>Eukaryota</taxon>
        <taxon>Metamonada</taxon>
        <taxon>Carpediemonas-like organisms</taxon>
        <taxon>Kipferlia</taxon>
    </lineage>
</organism>
<dbReference type="EMBL" id="BDIP01004850">
    <property type="protein sequence ID" value="GIQ89253.1"/>
    <property type="molecule type" value="Genomic_DNA"/>
</dbReference>
<proteinExistence type="predicted"/>
<protein>
    <submittedName>
        <fullName evidence="1">Uncharacterized protein</fullName>
    </submittedName>
</protein>
<name>A0A9K3D542_9EUKA</name>
<keyword evidence="2" id="KW-1185">Reference proteome</keyword>
<sequence>MADLIGLVPTGTYPPGSLYGYASVIDGDWAAVSAPDAEAGTLSRAGIVYLFMHDGTDWTYTGHLADPDSVADSVFGTRIALSGNLLAVSSEGTARVHTYHLAGTTWTHVASLSHLSNSPSASVFGIGLGLSGTHLAIGSHTDAYDVSLGLCRGTVYTYEWLGGGWSSESELSLGSYVGLGHTLALDGDRLAV</sequence>
<feature type="non-terminal residue" evidence="1">
    <location>
        <position position="1"/>
    </location>
</feature>
<evidence type="ECO:0000313" key="1">
    <source>
        <dbReference type="EMBL" id="GIQ89253.1"/>
    </source>
</evidence>
<dbReference type="PANTHER" id="PTHR36220">
    <property type="entry name" value="UNNAMED PRODUCT"/>
    <property type="match status" value="1"/>
</dbReference>